<comment type="caution">
    <text evidence="2">The sequence shown here is derived from an EMBL/GenBank/DDBJ whole genome shotgun (WGS) entry which is preliminary data.</text>
</comment>
<feature type="transmembrane region" description="Helical" evidence="1">
    <location>
        <begin position="73"/>
        <end position="92"/>
    </location>
</feature>
<reference evidence="2 3" key="1">
    <citation type="submission" date="2020-01" db="EMBL/GenBank/DDBJ databases">
        <authorList>
            <person name="Lee S.D."/>
        </authorList>
    </citation>
    <scope>NUCLEOTIDE SEQUENCE [LARGE SCALE GENOMIC DNA]</scope>
    <source>
        <strain evidence="2 3">Lac-M11</strain>
    </source>
</reference>
<feature type="transmembrane region" description="Helical" evidence="1">
    <location>
        <begin position="142"/>
        <end position="161"/>
    </location>
</feature>
<gene>
    <name evidence="2" type="ORF">GW579_11225</name>
</gene>
<keyword evidence="3" id="KW-1185">Reference proteome</keyword>
<feature type="transmembrane region" description="Helical" evidence="1">
    <location>
        <begin position="47"/>
        <end position="66"/>
    </location>
</feature>
<protein>
    <recommendedName>
        <fullName evidence="4">Membrane-anchored protein</fullName>
    </recommendedName>
</protein>
<name>A0A6M2B5A4_9GAMM</name>
<dbReference type="Pfam" id="PF03988">
    <property type="entry name" value="DUF347"/>
    <property type="match status" value="4"/>
</dbReference>
<sequence length="256" mass="28184">MTNVATQEKVNWANKVPEITLFFWLIKMMSTTVGETAADFLNVNLNFGLTNTSVVTGILLVISLFFQIRARRYVPALYWMSVLLISVFGTLLTDNLTDNFNVPLAFSTVMFGALLIVTFSIWYKNEKTLSIHEIDTVRRELFYWAAILFTFALGTAAGDWVAEGMNLGYSTAAIAFGGLIVITACAHYLLRMNAVLCFWIAYVLTRPFGASCGDLLAQTPDNGGLGLGTTGTSCLFLVAIIGLVGYLTFTERKMAQ</sequence>
<dbReference type="RefSeq" id="WP_165059107.1">
    <property type="nucleotide sequence ID" value="NZ_JAADJS010000002.1"/>
</dbReference>
<feature type="transmembrane region" description="Helical" evidence="1">
    <location>
        <begin position="229"/>
        <end position="249"/>
    </location>
</feature>
<accession>A0A6M2B5A4</accession>
<reference evidence="2 3" key="2">
    <citation type="submission" date="2020-03" db="EMBL/GenBank/DDBJ databases">
        <title>Rahnella aceri sp. nov., isoated from traditional Jeju Makgeolli.</title>
        <authorList>
            <person name="Kim I.S."/>
            <person name="Jeon D."/>
        </authorList>
    </citation>
    <scope>NUCLEOTIDE SEQUENCE [LARGE SCALE GENOMIC DNA]</scope>
    <source>
        <strain evidence="2 3">Lac-M11</strain>
    </source>
</reference>
<dbReference type="InterPro" id="IPR007136">
    <property type="entry name" value="DUF347"/>
</dbReference>
<evidence type="ECO:0000313" key="3">
    <source>
        <dbReference type="Proteomes" id="UP000476696"/>
    </source>
</evidence>
<proteinExistence type="predicted"/>
<feature type="transmembrane region" description="Helical" evidence="1">
    <location>
        <begin position="167"/>
        <end position="189"/>
    </location>
</feature>
<evidence type="ECO:0000313" key="2">
    <source>
        <dbReference type="EMBL" id="NGX87654.1"/>
    </source>
</evidence>
<feature type="transmembrane region" description="Helical" evidence="1">
    <location>
        <begin position="196"/>
        <end position="217"/>
    </location>
</feature>
<keyword evidence="1" id="KW-0472">Membrane</keyword>
<feature type="transmembrane region" description="Helical" evidence="1">
    <location>
        <begin position="104"/>
        <end position="122"/>
    </location>
</feature>
<dbReference type="Proteomes" id="UP000476696">
    <property type="component" value="Unassembled WGS sequence"/>
</dbReference>
<evidence type="ECO:0008006" key="4">
    <source>
        <dbReference type="Google" id="ProtNLM"/>
    </source>
</evidence>
<evidence type="ECO:0000256" key="1">
    <source>
        <dbReference type="SAM" id="Phobius"/>
    </source>
</evidence>
<organism evidence="2 3">
    <name type="scientific">Rahnella contaminans</name>
    <dbReference type="NCBI Taxonomy" id="2703882"/>
    <lineage>
        <taxon>Bacteria</taxon>
        <taxon>Pseudomonadati</taxon>
        <taxon>Pseudomonadota</taxon>
        <taxon>Gammaproteobacteria</taxon>
        <taxon>Enterobacterales</taxon>
        <taxon>Yersiniaceae</taxon>
        <taxon>Rahnella</taxon>
    </lineage>
</organism>
<keyword evidence="1" id="KW-0812">Transmembrane</keyword>
<keyword evidence="1" id="KW-1133">Transmembrane helix</keyword>
<dbReference type="EMBL" id="JAADJS010000002">
    <property type="protein sequence ID" value="NGX87654.1"/>
    <property type="molecule type" value="Genomic_DNA"/>
</dbReference>
<dbReference type="AlphaFoldDB" id="A0A6M2B5A4"/>